<organism evidence="2 3">
    <name type="scientific">Proteiniphilum saccharofermentans</name>
    <dbReference type="NCBI Taxonomy" id="1642647"/>
    <lineage>
        <taxon>Bacteria</taxon>
        <taxon>Pseudomonadati</taxon>
        <taxon>Bacteroidota</taxon>
        <taxon>Bacteroidia</taxon>
        <taxon>Bacteroidales</taxon>
        <taxon>Dysgonomonadaceae</taxon>
        <taxon>Proteiniphilum</taxon>
    </lineage>
</organism>
<dbReference type="STRING" id="1642647.PSM36_0366"/>
<gene>
    <name evidence="2" type="ORF">PSM36_0366</name>
</gene>
<feature type="domain" description="Lipocalin-like" evidence="1">
    <location>
        <begin position="33"/>
        <end position="150"/>
    </location>
</feature>
<name>A0A1R3SW65_9BACT</name>
<keyword evidence="3" id="KW-1185">Reference proteome</keyword>
<evidence type="ECO:0000313" key="2">
    <source>
        <dbReference type="EMBL" id="SCD19200.1"/>
    </source>
</evidence>
<dbReference type="Gene3D" id="2.40.128.350">
    <property type="match status" value="1"/>
</dbReference>
<sequence length="151" mass="15827">MKLRTQLIMLVAILCMASCEKNDEPEINLAQDIAGVYNGQLTLSVGSTAMDPVENSKVTIKHQENGKAEVTLAGFGEGAMSFQDIVIKDVVVTKGGNDTYSLVGDIDAMSGTTNVTGNVEGTVIKGGKANITFTLKPGAMPMSINAVFNGQ</sequence>
<accession>A0A1R3SW65</accession>
<dbReference type="Proteomes" id="UP000187464">
    <property type="component" value="Chromosome I"/>
</dbReference>
<reference evidence="2 3" key="1">
    <citation type="submission" date="2016-08" db="EMBL/GenBank/DDBJ databases">
        <authorList>
            <person name="Seilhamer J.J."/>
        </authorList>
    </citation>
    <scope>NUCLEOTIDE SEQUENCE [LARGE SCALE GENOMIC DNA]</scope>
    <source>
        <strain evidence="2">M3/6</strain>
    </source>
</reference>
<dbReference type="InterPro" id="IPR024311">
    <property type="entry name" value="Lipocalin-like"/>
</dbReference>
<evidence type="ECO:0000313" key="3">
    <source>
        <dbReference type="Proteomes" id="UP000187464"/>
    </source>
</evidence>
<dbReference type="AlphaFoldDB" id="A0A1R3SW65"/>
<dbReference type="RefSeq" id="WP_076928534.1">
    <property type="nucleotide sequence ID" value="NZ_LT605205.1"/>
</dbReference>
<dbReference type="KEGG" id="psac:PSM36_0366"/>
<dbReference type="Pfam" id="PF13944">
    <property type="entry name" value="Calycin_like"/>
    <property type="match status" value="1"/>
</dbReference>
<dbReference type="EMBL" id="LT605205">
    <property type="protein sequence ID" value="SCD19200.1"/>
    <property type="molecule type" value="Genomic_DNA"/>
</dbReference>
<proteinExistence type="predicted"/>
<evidence type="ECO:0000259" key="1">
    <source>
        <dbReference type="Pfam" id="PF13944"/>
    </source>
</evidence>
<protein>
    <submittedName>
        <fullName evidence="2">Putative secreted protein</fullName>
    </submittedName>
</protein>